<dbReference type="PROSITE" id="PS51704">
    <property type="entry name" value="GP_PDE"/>
    <property type="match status" value="1"/>
</dbReference>
<comment type="caution">
    <text evidence="8">The sequence shown here is derived from an EMBL/GenBank/DDBJ whole genome shotgun (WGS) entry which is preliminary data.</text>
</comment>
<comment type="similarity">
    <text evidence="1">Belongs to the glycerophosphoryl diester phosphodiesterase family.</text>
</comment>
<dbReference type="Pfam" id="PF03009">
    <property type="entry name" value="GDPD"/>
    <property type="match status" value="1"/>
</dbReference>
<dbReference type="InterPro" id="IPR030395">
    <property type="entry name" value="GP_PDE_dom"/>
</dbReference>
<dbReference type="EC" id="3.1.4.46" evidence="2"/>
<evidence type="ECO:0000256" key="2">
    <source>
        <dbReference type="ARBA" id="ARBA00012247"/>
    </source>
</evidence>
<dbReference type="GO" id="GO:0008889">
    <property type="term" value="F:glycerophosphodiester phosphodiesterase activity"/>
    <property type="evidence" value="ECO:0007669"/>
    <property type="project" value="UniProtKB-EC"/>
</dbReference>
<dbReference type="Gene3D" id="3.20.20.190">
    <property type="entry name" value="Phosphatidylinositol (PI) phosphodiesterase"/>
    <property type="match status" value="1"/>
</dbReference>
<comment type="catalytic activity">
    <reaction evidence="6">
        <text>a sn-glycero-3-phosphodiester + H2O = an alcohol + sn-glycerol 3-phosphate + H(+)</text>
        <dbReference type="Rhea" id="RHEA:12969"/>
        <dbReference type="ChEBI" id="CHEBI:15377"/>
        <dbReference type="ChEBI" id="CHEBI:15378"/>
        <dbReference type="ChEBI" id="CHEBI:30879"/>
        <dbReference type="ChEBI" id="CHEBI:57597"/>
        <dbReference type="ChEBI" id="CHEBI:83408"/>
        <dbReference type="EC" id="3.1.4.46"/>
    </reaction>
</comment>
<name>A0ABU1WEK1_9GAMM</name>
<evidence type="ECO:0000313" key="8">
    <source>
        <dbReference type="EMBL" id="MDR7135931.1"/>
    </source>
</evidence>
<dbReference type="SUPFAM" id="SSF51695">
    <property type="entry name" value="PLC-like phosphodiesterases"/>
    <property type="match status" value="1"/>
</dbReference>
<gene>
    <name evidence="8" type="ORF">J2X06_003149</name>
</gene>
<evidence type="ECO:0000256" key="6">
    <source>
        <dbReference type="ARBA" id="ARBA00047512"/>
    </source>
</evidence>
<dbReference type="PANTHER" id="PTHR43620:SF7">
    <property type="entry name" value="GLYCEROPHOSPHODIESTER PHOSPHODIESTERASE GDPD5-RELATED"/>
    <property type="match status" value="1"/>
</dbReference>
<dbReference type="RefSeq" id="WP_310064004.1">
    <property type="nucleotide sequence ID" value="NZ_JAVDVY010000003.1"/>
</dbReference>
<protein>
    <recommendedName>
        <fullName evidence="2">glycerophosphodiester phosphodiesterase</fullName>
        <ecNumber evidence="2">3.1.4.46</ecNumber>
    </recommendedName>
</protein>
<proteinExistence type="inferred from homology"/>
<keyword evidence="5 8" id="KW-0378">Hydrolase</keyword>
<keyword evidence="4" id="KW-0319">Glycerol metabolism</keyword>
<keyword evidence="3" id="KW-0732">Signal</keyword>
<evidence type="ECO:0000259" key="7">
    <source>
        <dbReference type="PROSITE" id="PS51704"/>
    </source>
</evidence>
<dbReference type="Proteomes" id="UP001251524">
    <property type="component" value="Unassembled WGS sequence"/>
</dbReference>
<dbReference type="InterPro" id="IPR017946">
    <property type="entry name" value="PLC-like_Pdiesterase_TIM-brl"/>
</dbReference>
<reference evidence="8 9" key="1">
    <citation type="submission" date="2023-07" db="EMBL/GenBank/DDBJ databases">
        <title>Sorghum-associated microbial communities from plants grown in Nebraska, USA.</title>
        <authorList>
            <person name="Schachtman D."/>
        </authorList>
    </citation>
    <scope>NUCLEOTIDE SEQUENCE [LARGE SCALE GENOMIC DNA]</scope>
    <source>
        <strain evidence="8 9">BE198</strain>
    </source>
</reference>
<sequence length="400" mass="43840">MTEPNQRDRQGLIVIAHRGASGYRPEHTLEAYRLAIRQGADFIEPDLVATRDGVLIARHENEISGTTDVAAHPEFAGRRTTKVVDGVAMTGWFAEDFTLAEIRTLRAKERIPAIRPDNTRFDGLYTIPTFAEVVQLAKHESRGGRRIGVYPETKHPTYFAMEGRRLDGTPIGVSLGAKLVETLVAEGFTDPDRVYIQSFEVANLIELHKNVMPQAGVRLPLVQLYDDFHDARPYDVVYNATHGADMSALYGGLADRVEGGLTANTRYGAFATEAVLGWMKAHYASGVGPWKGNLLPRRPLSPKVDANGDGKAELAGHGTGLVHPMLGWALKAGLQVHPYTLRAEETYLARTPDGITQSVIAEAVQLYSLGVQGFFIDQPDQGVAAREMFLDLSRPLNSGK</sequence>
<dbReference type="PANTHER" id="PTHR43620">
    <property type="entry name" value="GLYCEROPHOSPHORYL DIESTER PHOSPHODIESTERASE"/>
    <property type="match status" value="1"/>
</dbReference>
<evidence type="ECO:0000313" key="9">
    <source>
        <dbReference type="Proteomes" id="UP001251524"/>
    </source>
</evidence>
<evidence type="ECO:0000256" key="4">
    <source>
        <dbReference type="ARBA" id="ARBA00022798"/>
    </source>
</evidence>
<feature type="domain" description="GP-PDE" evidence="7">
    <location>
        <begin position="12"/>
        <end position="299"/>
    </location>
</feature>
<dbReference type="EMBL" id="JAVDVY010000003">
    <property type="protein sequence ID" value="MDR7135931.1"/>
    <property type="molecule type" value="Genomic_DNA"/>
</dbReference>
<accession>A0ABU1WEK1</accession>
<evidence type="ECO:0000256" key="1">
    <source>
        <dbReference type="ARBA" id="ARBA00007277"/>
    </source>
</evidence>
<keyword evidence="9" id="KW-1185">Reference proteome</keyword>
<organism evidence="8 9">
    <name type="scientific">Lysobacter niastensis</name>
    <dbReference type="NCBI Taxonomy" id="380629"/>
    <lineage>
        <taxon>Bacteria</taxon>
        <taxon>Pseudomonadati</taxon>
        <taxon>Pseudomonadota</taxon>
        <taxon>Gammaproteobacteria</taxon>
        <taxon>Lysobacterales</taxon>
        <taxon>Lysobacteraceae</taxon>
        <taxon>Lysobacter</taxon>
    </lineage>
</organism>
<evidence type="ECO:0000256" key="3">
    <source>
        <dbReference type="ARBA" id="ARBA00022729"/>
    </source>
</evidence>
<evidence type="ECO:0000256" key="5">
    <source>
        <dbReference type="ARBA" id="ARBA00022801"/>
    </source>
</evidence>